<reference evidence="2" key="1">
    <citation type="submission" date="2021-03" db="EMBL/GenBank/DDBJ databases">
        <title>Draft genome sequence of rust myrtle Austropuccinia psidii MF-1, a brazilian biotype.</title>
        <authorList>
            <person name="Quecine M.C."/>
            <person name="Pachon D.M.R."/>
            <person name="Bonatelli M.L."/>
            <person name="Correr F.H."/>
            <person name="Franceschini L.M."/>
            <person name="Leite T.F."/>
            <person name="Margarido G.R.A."/>
            <person name="Almeida C.A."/>
            <person name="Ferrarezi J.A."/>
            <person name="Labate C.A."/>
        </authorList>
    </citation>
    <scope>NUCLEOTIDE SEQUENCE</scope>
    <source>
        <strain evidence="2">MF-1</strain>
    </source>
</reference>
<dbReference type="Proteomes" id="UP000765509">
    <property type="component" value="Unassembled WGS sequence"/>
</dbReference>
<organism evidence="2 3">
    <name type="scientific">Austropuccinia psidii MF-1</name>
    <dbReference type="NCBI Taxonomy" id="1389203"/>
    <lineage>
        <taxon>Eukaryota</taxon>
        <taxon>Fungi</taxon>
        <taxon>Dikarya</taxon>
        <taxon>Basidiomycota</taxon>
        <taxon>Pucciniomycotina</taxon>
        <taxon>Pucciniomycetes</taxon>
        <taxon>Pucciniales</taxon>
        <taxon>Sphaerophragmiaceae</taxon>
        <taxon>Austropuccinia</taxon>
    </lineage>
</organism>
<evidence type="ECO:0000256" key="1">
    <source>
        <dbReference type="SAM" id="MobiDB-lite"/>
    </source>
</evidence>
<evidence type="ECO:0000313" key="3">
    <source>
        <dbReference type="Proteomes" id="UP000765509"/>
    </source>
</evidence>
<comment type="caution">
    <text evidence="2">The sequence shown here is derived from an EMBL/GenBank/DDBJ whole genome shotgun (WGS) entry which is preliminary data.</text>
</comment>
<dbReference type="AlphaFoldDB" id="A0A9Q3D1H0"/>
<sequence>MEHGQQEVQPSIPLGRTKSQLPEDMSQRDKIQRPYGNHQRLESHQTVQSSGGEDTRIRENQATVQAIEEQLIQTVHTQSPSGSQGVGQTSSPVASHHSGTNR</sequence>
<feature type="compositionally biased region" description="Polar residues" evidence="1">
    <location>
        <begin position="71"/>
        <end position="102"/>
    </location>
</feature>
<dbReference type="EMBL" id="AVOT02011449">
    <property type="protein sequence ID" value="MBW0492137.1"/>
    <property type="molecule type" value="Genomic_DNA"/>
</dbReference>
<gene>
    <name evidence="2" type="ORF">O181_031852</name>
</gene>
<evidence type="ECO:0000313" key="2">
    <source>
        <dbReference type="EMBL" id="MBW0492137.1"/>
    </source>
</evidence>
<proteinExistence type="predicted"/>
<keyword evidence="3" id="KW-1185">Reference proteome</keyword>
<feature type="region of interest" description="Disordered" evidence="1">
    <location>
        <begin position="1"/>
        <end position="102"/>
    </location>
</feature>
<accession>A0A9Q3D1H0</accession>
<name>A0A9Q3D1H0_9BASI</name>
<protein>
    <submittedName>
        <fullName evidence="2">Uncharacterized protein</fullName>
    </submittedName>
</protein>